<evidence type="ECO:0000256" key="3">
    <source>
        <dbReference type="ARBA" id="ARBA00022475"/>
    </source>
</evidence>
<evidence type="ECO:0000313" key="11">
    <source>
        <dbReference type="EMBL" id="MDM8157951.1"/>
    </source>
</evidence>
<keyword evidence="12" id="KW-1185">Reference proteome</keyword>
<dbReference type="PROSITE" id="PS51105">
    <property type="entry name" value="PTS_EIIC_TYPE_3"/>
    <property type="match status" value="1"/>
</dbReference>
<comment type="caution">
    <text evidence="11">The sequence shown here is derived from an EMBL/GenBank/DDBJ whole genome shotgun (WGS) entry which is preliminary data.</text>
</comment>
<feature type="transmembrane region" description="Helical" evidence="9">
    <location>
        <begin position="238"/>
        <end position="257"/>
    </location>
</feature>
<reference evidence="11 12" key="3">
    <citation type="submission" date="2023-06" db="EMBL/GenBank/DDBJ databases">
        <authorList>
            <person name="Zeman M."/>
            <person name="Kubasova T."/>
            <person name="Jahodarova E."/>
            <person name="Nykrynova M."/>
            <person name="Rychlik I."/>
        </authorList>
    </citation>
    <scope>NUCLEOTIDE SEQUENCE [LARGE SCALE GENOMIC DNA]</scope>
    <source>
        <strain evidence="11 12">ET39</strain>
    </source>
</reference>
<accession>A0ABT7UE95</accession>
<feature type="transmembrane region" description="Helical" evidence="9">
    <location>
        <begin position="27"/>
        <end position="49"/>
    </location>
</feature>
<evidence type="ECO:0000256" key="9">
    <source>
        <dbReference type="SAM" id="Phobius"/>
    </source>
</evidence>
<evidence type="ECO:0000256" key="6">
    <source>
        <dbReference type="ARBA" id="ARBA00022989"/>
    </source>
</evidence>
<evidence type="ECO:0000256" key="8">
    <source>
        <dbReference type="PIRNR" id="PIRNR006351"/>
    </source>
</evidence>
<feature type="transmembrane region" description="Helical" evidence="9">
    <location>
        <begin position="133"/>
        <end position="155"/>
    </location>
</feature>
<feature type="transmembrane region" description="Helical" evidence="9">
    <location>
        <begin position="207"/>
        <end position="231"/>
    </location>
</feature>
<feature type="transmembrane region" description="Helical" evidence="9">
    <location>
        <begin position="176"/>
        <end position="201"/>
    </location>
</feature>
<dbReference type="InterPro" id="IPR051088">
    <property type="entry name" value="PTS_Sugar-EIIC/EIIB"/>
</dbReference>
<feature type="transmembrane region" description="Helical" evidence="9">
    <location>
        <begin position="102"/>
        <end position="121"/>
    </location>
</feature>
<dbReference type="EMBL" id="JAUDCG010000054">
    <property type="protein sequence ID" value="MDM8157951.1"/>
    <property type="molecule type" value="Genomic_DNA"/>
</dbReference>
<protein>
    <recommendedName>
        <fullName evidence="8">Permease IIC component</fullName>
    </recommendedName>
</protein>
<dbReference type="PANTHER" id="PTHR33989:SF4">
    <property type="entry name" value="PTS SYSTEM N,N'-DIACETYLCHITOBIOSE-SPECIFIC EIIC COMPONENT"/>
    <property type="match status" value="1"/>
</dbReference>
<feature type="transmembrane region" description="Helical" evidence="9">
    <location>
        <begin position="69"/>
        <end position="90"/>
    </location>
</feature>
<dbReference type="NCBIfam" id="TIGR00410">
    <property type="entry name" value="lacE"/>
    <property type="match status" value="1"/>
</dbReference>
<keyword evidence="4 8" id="KW-0762">Sugar transport</keyword>
<comment type="function">
    <text evidence="8">The phosphoenolpyruvate-dependent sugar phosphotransferase system (PTS), a major carbohydrate active -transport system, catalyzes the phosphorylation of incoming sugar substrates concomitant with their translocation across the cell membrane.</text>
</comment>
<keyword evidence="3 8" id="KW-1003">Cell membrane</keyword>
<dbReference type="Pfam" id="PF02378">
    <property type="entry name" value="PTS_EIIC"/>
    <property type="match status" value="1"/>
</dbReference>
<evidence type="ECO:0000259" key="10">
    <source>
        <dbReference type="PROSITE" id="PS51105"/>
    </source>
</evidence>
<proteinExistence type="predicted"/>
<name>A0ABT7UE95_9FIRM</name>
<feature type="transmembrane region" description="Helical" evidence="9">
    <location>
        <begin position="277"/>
        <end position="298"/>
    </location>
</feature>
<dbReference type="Proteomes" id="UP001529340">
    <property type="component" value="Unassembled WGS sequence"/>
</dbReference>
<evidence type="ECO:0000256" key="4">
    <source>
        <dbReference type="ARBA" id="ARBA00022597"/>
    </source>
</evidence>
<evidence type="ECO:0000256" key="7">
    <source>
        <dbReference type="ARBA" id="ARBA00023136"/>
    </source>
</evidence>
<evidence type="ECO:0000256" key="5">
    <source>
        <dbReference type="ARBA" id="ARBA00022692"/>
    </source>
</evidence>
<dbReference type="InterPro" id="IPR004501">
    <property type="entry name" value="PTS_EIIC_3"/>
</dbReference>
<sequence length="432" mass="46513">MTAIQNFLQKWLFPIAQKLEQQRHLQAVKNGVVAIIPIIIVGSFCQIPLGLGNLIGGGFGAWVTEHSAIFTFPTNFTTNIMSLFSAFFIAESLAKSYGMKATSMHGVCAVLVQCVLCASFVGDVTTVWDVASFGSEGLFVSIIGGLLVVEIARLTEKLHLTIRMPESVPTMVSESFASLIPFAINIVLACVVAGLCSVYGQTTFPKIIMSLLAPAISSMDSVWAVAIIIFLTQLLWVFGLHGAAITQSVWAAFAIQYATENAAAVAAGLEPTHVFTYGFYFGFLQVSGSGMTLLLVLMMCRSKAKSLSAVGKIGIVPSIFGINEPIIFGVPMIMNPYMLVPFVFGPVICAIISYQAMASGLVSLPLGEAPGFLPPGFQAFLLTMDWKAAVLAIFNVCLMGLFYYPFFKAMEADELRKEQEIEAQKAAELQGE</sequence>
<comment type="subcellular location">
    <subcellularLocation>
        <location evidence="1">Cell membrane</location>
        <topology evidence="1">Multi-pass membrane protein</topology>
    </subcellularLocation>
</comment>
<dbReference type="PANTHER" id="PTHR33989">
    <property type="match status" value="1"/>
</dbReference>
<keyword evidence="2 8" id="KW-0813">Transport</keyword>
<gene>
    <name evidence="11" type="ORF">QUV96_09945</name>
</gene>
<dbReference type="InterPro" id="IPR003352">
    <property type="entry name" value="PTS_EIIC"/>
</dbReference>
<keyword evidence="6 9" id="KW-1133">Transmembrane helix</keyword>
<reference evidence="11 12" key="2">
    <citation type="submission" date="2023-06" db="EMBL/GenBank/DDBJ databases">
        <title>Identification and characterization of horizontal gene transfer across gut microbiota members of farm animals based on homology search.</title>
        <authorList>
            <person name="Schwarzerova J."/>
            <person name="Nykrynova M."/>
            <person name="Jureckova K."/>
            <person name="Cejkova D."/>
            <person name="Rychlik I."/>
        </authorList>
    </citation>
    <scope>NUCLEOTIDE SEQUENCE [LARGE SCALE GENOMIC DNA]</scope>
    <source>
        <strain evidence="11 12">ET39</strain>
    </source>
</reference>
<evidence type="ECO:0000313" key="12">
    <source>
        <dbReference type="Proteomes" id="UP001529340"/>
    </source>
</evidence>
<feature type="transmembrane region" description="Helical" evidence="9">
    <location>
        <begin position="342"/>
        <end position="366"/>
    </location>
</feature>
<evidence type="ECO:0000256" key="1">
    <source>
        <dbReference type="ARBA" id="ARBA00004651"/>
    </source>
</evidence>
<reference evidence="12" key="1">
    <citation type="submission" date="2023-06" db="EMBL/GenBank/DDBJ databases">
        <title>Identification and characterization of horizontal gene transfer across gut microbiota members of farm animals based on homology search.</title>
        <authorList>
            <person name="Zeman M."/>
            <person name="Kubasova T."/>
            <person name="Jahodarova E."/>
            <person name="Nykrynova M."/>
            <person name="Rychlik I."/>
        </authorList>
    </citation>
    <scope>NUCLEOTIDE SEQUENCE [LARGE SCALE GENOMIC DNA]</scope>
    <source>
        <strain evidence="12">ET39</strain>
    </source>
</reference>
<feature type="domain" description="PTS EIIC type-3" evidence="10">
    <location>
        <begin position="8"/>
        <end position="406"/>
    </location>
</feature>
<dbReference type="PIRSF" id="PIRSF006351">
    <property type="entry name" value="PTS_EIIC-Cellobiose"/>
    <property type="match status" value="1"/>
</dbReference>
<evidence type="ECO:0000256" key="2">
    <source>
        <dbReference type="ARBA" id="ARBA00022448"/>
    </source>
</evidence>
<organism evidence="11 12">
    <name type="scientific">Amedibacillus dolichus</name>
    <dbReference type="NCBI Taxonomy" id="31971"/>
    <lineage>
        <taxon>Bacteria</taxon>
        <taxon>Bacillati</taxon>
        <taxon>Bacillota</taxon>
        <taxon>Erysipelotrichia</taxon>
        <taxon>Erysipelotrichales</taxon>
        <taxon>Erysipelotrichaceae</taxon>
        <taxon>Amedibacillus</taxon>
    </lineage>
</organism>
<dbReference type="RefSeq" id="WP_289608391.1">
    <property type="nucleotide sequence ID" value="NZ_JAUDCG010000054.1"/>
</dbReference>
<feature type="transmembrane region" description="Helical" evidence="9">
    <location>
        <begin position="386"/>
        <end position="407"/>
    </location>
</feature>
<keyword evidence="5 9" id="KW-0812">Transmembrane</keyword>
<dbReference type="InterPro" id="IPR004796">
    <property type="entry name" value="PTS_IIC_cello"/>
</dbReference>
<keyword evidence="7 8" id="KW-0472">Membrane</keyword>